<sequence>MTRSLDEDSESDLVDGSGVIVLTPSNSSEPSSKHGTLMDQWNDYFKKGTLQDFQRLCVDLGLPNDLPSKTKCRDALKSINVNIKQFLQCENRPDDVKLFKNRKELIVWTRKRKAFFPRHQLPKGSPLRTLLKHIFN</sequence>
<proteinExistence type="predicted"/>
<dbReference type="GeneID" id="65080368"/>
<dbReference type="RefSeq" id="XP_041676431.1">
    <property type="nucleotide sequence ID" value="XM_041830908.1"/>
</dbReference>
<accession>A0A1L7SMX2</accession>
<keyword evidence="2" id="KW-1185">Reference proteome</keyword>
<gene>
    <name evidence="1" type="ORF">FMAN_01096</name>
</gene>
<protein>
    <submittedName>
        <fullName evidence="1">Uncharacterized protein</fullName>
    </submittedName>
</protein>
<dbReference type="PANTHER" id="PTHR38846">
    <property type="entry name" value="C3H1-TYPE DOMAIN-CONTAINING PROTEIN"/>
    <property type="match status" value="1"/>
</dbReference>
<dbReference type="VEuPathDB" id="FungiDB:FMAN_01096"/>
<dbReference type="PANTHER" id="PTHR38846:SF1">
    <property type="entry name" value="C3H1-TYPE DOMAIN-CONTAINING PROTEIN"/>
    <property type="match status" value="1"/>
</dbReference>
<reference evidence="2" key="1">
    <citation type="journal article" date="2016" name="Genome Biol. Evol.">
        <title>Comparative 'omics' of the Fusarium fujikuroi species complex highlights differences in genetic potential and metabolite synthesis.</title>
        <authorList>
            <person name="Niehaus E.-M."/>
            <person name="Muensterkoetter M."/>
            <person name="Proctor R.H."/>
            <person name="Brown D.W."/>
            <person name="Sharon A."/>
            <person name="Idan Y."/>
            <person name="Oren-Young L."/>
            <person name="Sieber C.M."/>
            <person name="Novak O."/>
            <person name="Pencik A."/>
            <person name="Tarkowska D."/>
            <person name="Hromadova K."/>
            <person name="Freeman S."/>
            <person name="Maymon M."/>
            <person name="Elazar M."/>
            <person name="Youssef S.A."/>
            <person name="El-Shabrawy E.S.M."/>
            <person name="Shalaby A.B.A."/>
            <person name="Houterman P."/>
            <person name="Brock N.L."/>
            <person name="Burkhardt I."/>
            <person name="Tsavkelova E.A."/>
            <person name="Dickschat J.S."/>
            <person name="Galuszka P."/>
            <person name="Gueldener U."/>
            <person name="Tudzynski B."/>
        </authorList>
    </citation>
    <scope>NUCLEOTIDE SEQUENCE [LARGE SCALE GENOMIC DNA]</scope>
    <source>
        <strain evidence="2">MRC7560</strain>
    </source>
</reference>
<name>A0A1L7SMX2_FUSMA</name>
<evidence type="ECO:0000313" key="1">
    <source>
        <dbReference type="EMBL" id="CVK83787.1"/>
    </source>
</evidence>
<dbReference type="EMBL" id="FCQH01000001">
    <property type="protein sequence ID" value="CVK83787.1"/>
    <property type="molecule type" value="Genomic_DNA"/>
</dbReference>
<organism evidence="1 2">
    <name type="scientific">Fusarium mangiferae</name>
    <name type="common">Mango malformation disease fungus</name>
    <dbReference type="NCBI Taxonomy" id="192010"/>
    <lineage>
        <taxon>Eukaryota</taxon>
        <taxon>Fungi</taxon>
        <taxon>Dikarya</taxon>
        <taxon>Ascomycota</taxon>
        <taxon>Pezizomycotina</taxon>
        <taxon>Sordariomycetes</taxon>
        <taxon>Hypocreomycetidae</taxon>
        <taxon>Hypocreales</taxon>
        <taxon>Nectriaceae</taxon>
        <taxon>Fusarium</taxon>
        <taxon>Fusarium fujikuroi species complex</taxon>
    </lineage>
</organism>
<comment type="caution">
    <text evidence="1">The sequence shown here is derived from an EMBL/GenBank/DDBJ whole genome shotgun (WGS) entry which is preliminary data.</text>
</comment>
<dbReference type="AlphaFoldDB" id="A0A1L7SMX2"/>
<evidence type="ECO:0000313" key="2">
    <source>
        <dbReference type="Proteomes" id="UP000184255"/>
    </source>
</evidence>
<dbReference type="Proteomes" id="UP000184255">
    <property type="component" value="Unassembled WGS sequence"/>
</dbReference>